<dbReference type="CDD" id="cd00371">
    <property type="entry name" value="HMA"/>
    <property type="match status" value="1"/>
</dbReference>
<reference evidence="3 4" key="1">
    <citation type="submission" date="2016-10" db="EMBL/GenBank/DDBJ databases">
        <authorList>
            <person name="de Groot N.N."/>
        </authorList>
    </citation>
    <scope>NUCLEOTIDE SEQUENCE [LARGE SCALE GENOMIC DNA]</scope>
    <source>
        <strain evidence="3 4">DSM 5885</strain>
    </source>
</reference>
<dbReference type="Gene3D" id="3.30.70.100">
    <property type="match status" value="1"/>
</dbReference>
<proteinExistence type="predicted"/>
<dbReference type="FunFam" id="3.30.70.100:FF:000001">
    <property type="entry name" value="ATPase copper transporting beta"/>
    <property type="match status" value="1"/>
</dbReference>
<dbReference type="InterPro" id="IPR001802">
    <property type="entry name" value="MerP/CopZ"/>
</dbReference>
<evidence type="ECO:0000256" key="1">
    <source>
        <dbReference type="ARBA" id="ARBA00022723"/>
    </source>
</evidence>
<dbReference type="OrthoDB" id="9813965at2"/>
<keyword evidence="4" id="KW-1185">Reference proteome</keyword>
<dbReference type="PROSITE" id="PS50846">
    <property type="entry name" value="HMA_2"/>
    <property type="match status" value="1"/>
</dbReference>
<keyword evidence="1" id="KW-0479">Metal-binding</keyword>
<dbReference type="PROSITE" id="PS01047">
    <property type="entry name" value="HMA_1"/>
    <property type="match status" value="1"/>
</dbReference>
<dbReference type="InterPro" id="IPR006121">
    <property type="entry name" value="HMA_dom"/>
</dbReference>
<dbReference type="RefSeq" id="WP_091936926.1">
    <property type="nucleotide sequence ID" value="NZ_FNCY01000006.1"/>
</dbReference>
<dbReference type="GO" id="GO:0046872">
    <property type="term" value="F:metal ion binding"/>
    <property type="evidence" value="ECO:0007669"/>
    <property type="project" value="UniProtKB-KW"/>
</dbReference>
<dbReference type="EMBL" id="FNCY01000006">
    <property type="protein sequence ID" value="SDH55756.1"/>
    <property type="molecule type" value="Genomic_DNA"/>
</dbReference>
<dbReference type="InterPro" id="IPR017969">
    <property type="entry name" value="Heavy-metal-associated_CS"/>
</dbReference>
<dbReference type="PANTHER" id="PTHR46594">
    <property type="entry name" value="P-TYPE CATION-TRANSPORTING ATPASE"/>
    <property type="match status" value="1"/>
</dbReference>
<dbReference type="SUPFAM" id="SSF55008">
    <property type="entry name" value="HMA, heavy metal-associated domain"/>
    <property type="match status" value="1"/>
</dbReference>
<gene>
    <name evidence="3" type="ORF">SAMN05660652_01898</name>
</gene>
<dbReference type="STRING" id="83767.SAMN05660652_01898"/>
<dbReference type="Pfam" id="PF00403">
    <property type="entry name" value="HMA"/>
    <property type="match status" value="1"/>
</dbReference>
<sequence length="70" mass="7042">MATEQATIGVGGMSCQGCVKNVTGVLQALPGVSAVEVSLEKAQASIVFDPAQAGMAQFRDAIEGAGFDVI</sequence>
<feature type="domain" description="HMA" evidence="2">
    <location>
        <begin position="4"/>
        <end position="70"/>
    </location>
</feature>
<dbReference type="PANTHER" id="PTHR46594:SF4">
    <property type="entry name" value="P-TYPE CATION-TRANSPORTING ATPASE"/>
    <property type="match status" value="1"/>
</dbReference>
<dbReference type="InterPro" id="IPR036163">
    <property type="entry name" value="HMA_dom_sf"/>
</dbReference>
<evidence type="ECO:0000259" key="2">
    <source>
        <dbReference type="PROSITE" id="PS50846"/>
    </source>
</evidence>
<evidence type="ECO:0000313" key="3">
    <source>
        <dbReference type="EMBL" id="SDH55756.1"/>
    </source>
</evidence>
<name>A0A1G8DDL5_9RHOO</name>
<accession>A0A1G8DDL5</accession>
<dbReference type="PRINTS" id="PR00946">
    <property type="entry name" value="HGSCAVENGER"/>
</dbReference>
<organism evidence="3 4">
    <name type="scientific">Propionivibrio dicarboxylicus</name>
    <dbReference type="NCBI Taxonomy" id="83767"/>
    <lineage>
        <taxon>Bacteria</taxon>
        <taxon>Pseudomonadati</taxon>
        <taxon>Pseudomonadota</taxon>
        <taxon>Betaproteobacteria</taxon>
        <taxon>Rhodocyclales</taxon>
        <taxon>Rhodocyclaceae</taxon>
        <taxon>Propionivibrio</taxon>
    </lineage>
</organism>
<dbReference type="AlphaFoldDB" id="A0A1G8DDL5"/>
<evidence type="ECO:0000313" key="4">
    <source>
        <dbReference type="Proteomes" id="UP000198607"/>
    </source>
</evidence>
<dbReference type="Proteomes" id="UP000198607">
    <property type="component" value="Unassembled WGS sequence"/>
</dbReference>
<protein>
    <submittedName>
        <fullName evidence="3">Copper chaperone</fullName>
    </submittedName>
</protein>